<dbReference type="Proteomes" id="UP001479520">
    <property type="component" value="Chromosome"/>
</dbReference>
<proteinExistence type="predicted"/>
<protein>
    <submittedName>
        <fullName evidence="2">AntA/AntB antirepressor family protein</fullName>
    </submittedName>
</protein>
<dbReference type="PANTHER" id="PTHR36180">
    <property type="entry name" value="DNA-BINDING PROTEIN-RELATED-RELATED"/>
    <property type="match status" value="1"/>
</dbReference>
<gene>
    <name evidence="2" type="ORF">AADV58_10115</name>
</gene>
<sequence>MENALIPLLTAEVEAETLPICNARDLHAALQVGRVFGTWITDRIEQYGFVEGEDYFPVSGNRSDGKPGKKRTDYHLSIDMAKELAMIENNEIGRAVRRYFIQAEKTLREKLQAELREKAAHVLPVRGVKLMRDGLSMRDTLKLQEHSRKLLRLLVTAETAAERKNLYLHFRQINLTLGVPTLDLAEIETELSCGQPAKGV</sequence>
<organism evidence="2 3">
    <name type="scientific">Azonexus hydrophilus</name>
    <dbReference type="NCBI Taxonomy" id="418702"/>
    <lineage>
        <taxon>Bacteria</taxon>
        <taxon>Pseudomonadati</taxon>
        <taxon>Pseudomonadota</taxon>
        <taxon>Betaproteobacteria</taxon>
        <taxon>Rhodocyclales</taxon>
        <taxon>Azonexaceae</taxon>
        <taxon>Azonexus</taxon>
    </lineage>
</organism>
<dbReference type="RefSeq" id="WP_341743079.1">
    <property type="nucleotide sequence ID" value="NZ_CP151406.1"/>
</dbReference>
<reference evidence="2 3" key="1">
    <citation type="submission" date="2024-04" db="EMBL/GenBank/DDBJ databases">
        <title>Dissimilatory iodate-reducing microorganisms contribute to the enrichment of iodine in groundwater.</title>
        <authorList>
            <person name="Jiang Z."/>
        </authorList>
    </citation>
    <scope>NUCLEOTIDE SEQUENCE [LARGE SCALE GENOMIC DNA]</scope>
    <source>
        <strain evidence="2 3">NCP973</strain>
    </source>
</reference>
<evidence type="ECO:0000313" key="3">
    <source>
        <dbReference type="Proteomes" id="UP001479520"/>
    </source>
</evidence>
<evidence type="ECO:0000313" key="2">
    <source>
        <dbReference type="EMBL" id="WZJ20308.1"/>
    </source>
</evidence>
<name>A0ABZ2XDR3_9RHOO</name>
<dbReference type="EMBL" id="CP151406">
    <property type="protein sequence ID" value="WZJ20308.1"/>
    <property type="molecule type" value="Genomic_DNA"/>
</dbReference>
<dbReference type="PANTHER" id="PTHR36180:SF1">
    <property type="entry name" value="ANTA_ANTB ANTIREPRESSOR DOMAIN-CONTAINING PROTEIN"/>
    <property type="match status" value="1"/>
</dbReference>
<accession>A0ABZ2XDR3</accession>
<feature type="domain" description="AntA/AntB antirepressor" evidence="1">
    <location>
        <begin position="21"/>
        <end position="90"/>
    </location>
</feature>
<evidence type="ECO:0000259" key="1">
    <source>
        <dbReference type="Pfam" id="PF08346"/>
    </source>
</evidence>
<dbReference type="Pfam" id="PF08346">
    <property type="entry name" value="AntA"/>
    <property type="match status" value="1"/>
</dbReference>
<dbReference type="InterPro" id="IPR013557">
    <property type="entry name" value="AntA/B_antirep"/>
</dbReference>
<keyword evidence="3" id="KW-1185">Reference proteome</keyword>